<feature type="transmembrane region" description="Helical" evidence="6">
    <location>
        <begin position="121"/>
        <end position="142"/>
    </location>
</feature>
<comment type="subcellular location">
    <subcellularLocation>
        <location evidence="1">Cell membrane</location>
        <topology evidence="1">Multi-pass membrane protein</topology>
    </subcellularLocation>
</comment>
<feature type="transmembrane region" description="Helical" evidence="6">
    <location>
        <begin position="279"/>
        <end position="296"/>
    </location>
</feature>
<feature type="transmembrane region" description="Helical" evidence="6">
    <location>
        <begin position="41"/>
        <end position="60"/>
    </location>
</feature>
<feature type="transmembrane region" description="Helical" evidence="6">
    <location>
        <begin position="184"/>
        <end position="199"/>
    </location>
</feature>
<feature type="domain" description="Phosphatidylglycerol lysyltransferase C-terminal" evidence="7">
    <location>
        <begin position="479"/>
        <end position="780"/>
    </location>
</feature>
<keyword evidence="5 6" id="KW-0472">Membrane</keyword>
<dbReference type="RefSeq" id="WP_145857774.1">
    <property type="nucleotide sequence ID" value="NZ_RPFW01000005.1"/>
</dbReference>
<feature type="transmembrane region" description="Helical" evidence="6">
    <location>
        <begin position="205"/>
        <end position="226"/>
    </location>
</feature>
<dbReference type="Proteomes" id="UP000460272">
    <property type="component" value="Unassembled WGS sequence"/>
</dbReference>
<evidence type="ECO:0000256" key="6">
    <source>
        <dbReference type="SAM" id="Phobius"/>
    </source>
</evidence>
<organism evidence="8 9">
    <name type="scientific">Trebonia kvetii</name>
    <dbReference type="NCBI Taxonomy" id="2480626"/>
    <lineage>
        <taxon>Bacteria</taxon>
        <taxon>Bacillati</taxon>
        <taxon>Actinomycetota</taxon>
        <taxon>Actinomycetes</taxon>
        <taxon>Streptosporangiales</taxon>
        <taxon>Treboniaceae</taxon>
        <taxon>Trebonia</taxon>
    </lineage>
</organism>
<dbReference type="GO" id="GO:0005886">
    <property type="term" value="C:plasma membrane"/>
    <property type="evidence" value="ECO:0007669"/>
    <property type="project" value="UniProtKB-SubCell"/>
</dbReference>
<dbReference type="PANTHER" id="PTHR34697">
    <property type="entry name" value="PHOSPHATIDYLGLYCEROL LYSYLTRANSFERASE"/>
    <property type="match status" value="1"/>
</dbReference>
<evidence type="ECO:0000256" key="4">
    <source>
        <dbReference type="ARBA" id="ARBA00022989"/>
    </source>
</evidence>
<dbReference type="GO" id="GO:0016755">
    <property type="term" value="F:aminoacyltransferase activity"/>
    <property type="evidence" value="ECO:0007669"/>
    <property type="project" value="TreeGrafter"/>
</dbReference>
<keyword evidence="3 6" id="KW-0812">Transmembrane</keyword>
<keyword evidence="9" id="KW-1185">Reference proteome</keyword>
<dbReference type="EMBL" id="RPFW01000005">
    <property type="protein sequence ID" value="TVZ02603.1"/>
    <property type="molecule type" value="Genomic_DNA"/>
</dbReference>
<keyword evidence="4 6" id="KW-1133">Transmembrane helix</keyword>
<evidence type="ECO:0000256" key="3">
    <source>
        <dbReference type="ARBA" id="ARBA00022692"/>
    </source>
</evidence>
<feature type="transmembrane region" description="Helical" evidence="6">
    <location>
        <begin position="303"/>
        <end position="323"/>
    </location>
</feature>
<proteinExistence type="predicted"/>
<evidence type="ECO:0000313" key="8">
    <source>
        <dbReference type="EMBL" id="TVZ02603.1"/>
    </source>
</evidence>
<evidence type="ECO:0000259" key="7">
    <source>
        <dbReference type="Pfam" id="PF09924"/>
    </source>
</evidence>
<evidence type="ECO:0000256" key="2">
    <source>
        <dbReference type="ARBA" id="ARBA00022475"/>
    </source>
</evidence>
<protein>
    <submittedName>
        <fullName evidence="8">DUF2156 domain-containing protein</fullName>
    </submittedName>
</protein>
<gene>
    <name evidence="8" type="ORF">EAS64_27925</name>
</gene>
<feature type="transmembrane region" description="Helical" evidence="6">
    <location>
        <begin position="442"/>
        <end position="463"/>
    </location>
</feature>
<dbReference type="GO" id="GO:0055091">
    <property type="term" value="P:phospholipid homeostasis"/>
    <property type="evidence" value="ECO:0007669"/>
    <property type="project" value="TreeGrafter"/>
</dbReference>
<accession>A0A6P2BZK2</accession>
<feature type="transmembrane region" description="Helical" evidence="6">
    <location>
        <begin position="238"/>
        <end position="259"/>
    </location>
</feature>
<keyword evidence="2" id="KW-1003">Cell membrane</keyword>
<evidence type="ECO:0000313" key="9">
    <source>
        <dbReference type="Proteomes" id="UP000460272"/>
    </source>
</evidence>
<feature type="transmembrane region" description="Helical" evidence="6">
    <location>
        <begin position="148"/>
        <end position="172"/>
    </location>
</feature>
<name>A0A6P2BZK2_9ACTN</name>
<dbReference type="InterPro" id="IPR024320">
    <property type="entry name" value="LPG_synthase_C"/>
</dbReference>
<dbReference type="AlphaFoldDB" id="A0A6P2BZK2"/>
<reference evidence="8 9" key="1">
    <citation type="submission" date="2018-11" db="EMBL/GenBank/DDBJ databases">
        <title>Trebonia kvetii gen.nov., sp.nov., a novel acidophilic actinobacterium, and proposal of the new actinobacterial family Treboniaceae fam. nov.</title>
        <authorList>
            <person name="Rapoport D."/>
            <person name="Sagova-Mareckova M."/>
            <person name="Sedlacek I."/>
            <person name="Provaznik J."/>
            <person name="Kralova S."/>
            <person name="Pavlinic D."/>
            <person name="Benes V."/>
            <person name="Kopecky J."/>
        </authorList>
    </citation>
    <scope>NUCLEOTIDE SEQUENCE [LARGE SCALE GENOMIC DNA]</scope>
    <source>
        <strain evidence="8 9">15Tr583</strain>
    </source>
</reference>
<feature type="transmembrane region" description="Helical" evidence="6">
    <location>
        <begin position="349"/>
        <end position="367"/>
    </location>
</feature>
<dbReference type="OrthoDB" id="594838at2"/>
<evidence type="ECO:0000256" key="1">
    <source>
        <dbReference type="ARBA" id="ARBA00004651"/>
    </source>
</evidence>
<feature type="transmembrane region" description="Helical" evidence="6">
    <location>
        <begin position="379"/>
        <end position="401"/>
    </location>
</feature>
<dbReference type="InterPro" id="IPR051211">
    <property type="entry name" value="PG_lysyltransferase"/>
</dbReference>
<evidence type="ECO:0000256" key="5">
    <source>
        <dbReference type="ARBA" id="ARBA00023136"/>
    </source>
</evidence>
<dbReference type="PANTHER" id="PTHR34697:SF2">
    <property type="entry name" value="PHOSPHATIDYLGLYCEROL LYSYLTRANSFERASE"/>
    <property type="match status" value="1"/>
</dbReference>
<sequence length="828" mass="88997">MTAVQHGLDELGAEREQGAAVMPLSLRGLVSGLFKCAPATMCYLAVVWVAGLLAGSIAHGPSPWLSGRVGAGLPSLGHGYWWTPLSAGLWASGLDSYLTITVLGLLILAPAEHRMGITRTFTTLLVSQTAGLLLAAGLIKLAERAHEAWPGTLAGETAVGVLPGMLGVGFALSCTLTPLWRGRLRLLLSAAIAISVMYIGHLEQLGLACGAAVGLVVMALTYDRAWPWAVPRGPKHEVRVLVGVLVAVPALGGIMAALAASAHGPMTLSSLLFTAQGGVPVQAGPALLLLLCAYGLHRGRRLAWWLAVVINLIVLAASVWVVYAVESGPTARMARPDIWTRTILPAREATVLSLVTLAVLLVTCRRFDQTSDGEAVRKLTATLAAALGVCLGAFLLLGYLLRGHLGAHPEVGGRAPDLPVRFFGSMLFSNRFLPAGLAVRLLYVWVFLSFWMVVLGALTAFFVHTRTNRDANAAARAREILSRGGSTLSYMSTWPGNAYWFSTDGRAAIAYRAIAGVAMTIGEPFGEPAAIDSAIAEFAGFCAERALQPCLYSVTARTRTATQRLGWRSVQIAEDALLPLGNLQFAGKKWQTIRAAMNKAAREGITAEWWAYQEMPAELRGQIQQISRKWMADKGLPEMNFMLGGLNELDDPNVRCLVAVDADRKLHAITSWLPVYEAGRPVGWTIDLMRRNTEGTVRGVMEFLITTAALTFQEEGARFVSLSGAPLAGLDRGEGCEQPRALQRALEVIGDAIEPAYGFQSLRQFKDKFQPVYEPLYLTYPDPAALGPIAIAIGSVYLPHPISRQGLRTLARLRRDRPQAKERSPVSS</sequence>
<feature type="transmembrane region" description="Helical" evidence="6">
    <location>
        <begin position="80"/>
        <end position="109"/>
    </location>
</feature>
<comment type="caution">
    <text evidence="8">The sequence shown here is derived from an EMBL/GenBank/DDBJ whole genome shotgun (WGS) entry which is preliminary data.</text>
</comment>
<dbReference type="Pfam" id="PF09924">
    <property type="entry name" value="LPG_synthase_C"/>
    <property type="match status" value="1"/>
</dbReference>